<feature type="domain" description="2EXR" evidence="2">
    <location>
        <begin position="40"/>
        <end position="120"/>
    </location>
</feature>
<evidence type="ECO:0000313" key="4">
    <source>
        <dbReference type="Proteomes" id="UP001305647"/>
    </source>
</evidence>
<keyword evidence="4" id="KW-1185">Reference proteome</keyword>
<gene>
    <name evidence="3" type="ORF">N658DRAFT_552405</name>
</gene>
<dbReference type="AlphaFoldDB" id="A0AAN6T380"/>
<dbReference type="Pfam" id="PF20150">
    <property type="entry name" value="2EXR"/>
    <property type="match status" value="1"/>
</dbReference>
<protein>
    <recommendedName>
        <fullName evidence="2">2EXR domain-containing protein</fullName>
    </recommendedName>
</protein>
<dbReference type="InterPro" id="IPR045518">
    <property type="entry name" value="2EXR"/>
</dbReference>
<organism evidence="3 4">
    <name type="scientific">Parathielavia hyrcaniae</name>
    <dbReference type="NCBI Taxonomy" id="113614"/>
    <lineage>
        <taxon>Eukaryota</taxon>
        <taxon>Fungi</taxon>
        <taxon>Dikarya</taxon>
        <taxon>Ascomycota</taxon>
        <taxon>Pezizomycotina</taxon>
        <taxon>Sordariomycetes</taxon>
        <taxon>Sordariomycetidae</taxon>
        <taxon>Sordariales</taxon>
        <taxon>Chaetomiaceae</taxon>
        <taxon>Parathielavia</taxon>
    </lineage>
</organism>
<feature type="region of interest" description="Disordered" evidence="1">
    <location>
        <begin position="1"/>
        <end position="29"/>
    </location>
</feature>
<evidence type="ECO:0000256" key="1">
    <source>
        <dbReference type="SAM" id="MobiDB-lite"/>
    </source>
</evidence>
<reference evidence="3" key="2">
    <citation type="submission" date="2023-05" db="EMBL/GenBank/DDBJ databases">
        <authorList>
            <consortium name="Lawrence Berkeley National Laboratory"/>
            <person name="Steindorff A."/>
            <person name="Hensen N."/>
            <person name="Bonometti L."/>
            <person name="Westerberg I."/>
            <person name="Brannstrom I.O."/>
            <person name="Guillou S."/>
            <person name="Cros-Aarteil S."/>
            <person name="Calhoun S."/>
            <person name="Haridas S."/>
            <person name="Kuo A."/>
            <person name="Mondo S."/>
            <person name="Pangilinan J."/>
            <person name="Riley R."/>
            <person name="Labutti K."/>
            <person name="Andreopoulos B."/>
            <person name="Lipzen A."/>
            <person name="Chen C."/>
            <person name="Yanf M."/>
            <person name="Daum C."/>
            <person name="Ng V."/>
            <person name="Clum A."/>
            <person name="Ohm R."/>
            <person name="Martin F."/>
            <person name="Silar P."/>
            <person name="Natvig D."/>
            <person name="Lalanne C."/>
            <person name="Gautier V."/>
            <person name="Ament-Velasquez S.L."/>
            <person name="Kruys A."/>
            <person name="Hutchinson M.I."/>
            <person name="Powell A.J."/>
            <person name="Barry K."/>
            <person name="Miller A.N."/>
            <person name="Grigoriev I.V."/>
            <person name="Debuchy R."/>
            <person name="Gladieux P."/>
            <person name="Thoren M.H."/>
            <person name="Johannesson H."/>
        </authorList>
    </citation>
    <scope>NUCLEOTIDE SEQUENCE</scope>
    <source>
        <strain evidence="3">CBS 757.83</strain>
    </source>
</reference>
<dbReference type="EMBL" id="MU863631">
    <property type="protein sequence ID" value="KAK4102402.1"/>
    <property type="molecule type" value="Genomic_DNA"/>
</dbReference>
<evidence type="ECO:0000313" key="3">
    <source>
        <dbReference type="EMBL" id="KAK4102402.1"/>
    </source>
</evidence>
<feature type="compositionally biased region" description="Polar residues" evidence="1">
    <location>
        <begin position="1"/>
        <end position="11"/>
    </location>
</feature>
<name>A0AAN6T380_9PEZI</name>
<evidence type="ECO:0000259" key="2">
    <source>
        <dbReference type="Pfam" id="PF20150"/>
    </source>
</evidence>
<sequence>MMAPDQSTNVPKASPHPGAQQRAAQEPGFVQQVDRIQPSRFMRLPVELQQKIFTAVVDEPYIHVVKASRGEDKNSGKWYLTFSPVSKSHDKSGFRIIQSLKLVCRTALEAMRFYERFIRRAGNQARLPFKRLGCSIDGAHDLAILDLPNAKSFGVYHPDFQFLNPTFSTFDDAQLASQISNIEKIALVWRESNKNAHDTNVHFRCADPLSLLHKHHAHWKACPEQVVGFLNCFPKLREFYIVLELARTKYQQDLIECYVKNYYTRELSLFPRPDNPPVPPFIFRASPAQRRPTHPPLPKARYLYLTSGMSC</sequence>
<proteinExistence type="predicted"/>
<comment type="caution">
    <text evidence="3">The sequence shown here is derived from an EMBL/GenBank/DDBJ whole genome shotgun (WGS) entry which is preliminary data.</text>
</comment>
<accession>A0AAN6T380</accession>
<reference evidence="3" key="1">
    <citation type="journal article" date="2023" name="Mol. Phylogenet. Evol.">
        <title>Genome-scale phylogeny and comparative genomics of the fungal order Sordariales.</title>
        <authorList>
            <person name="Hensen N."/>
            <person name="Bonometti L."/>
            <person name="Westerberg I."/>
            <person name="Brannstrom I.O."/>
            <person name="Guillou S."/>
            <person name="Cros-Aarteil S."/>
            <person name="Calhoun S."/>
            <person name="Haridas S."/>
            <person name="Kuo A."/>
            <person name="Mondo S."/>
            <person name="Pangilinan J."/>
            <person name="Riley R."/>
            <person name="LaButti K."/>
            <person name="Andreopoulos B."/>
            <person name="Lipzen A."/>
            <person name="Chen C."/>
            <person name="Yan M."/>
            <person name="Daum C."/>
            <person name="Ng V."/>
            <person name="Clum A."/>
            <person name="Steindorff A."/>
            <person name="Ohm R.A."/>
            <person name="Martin F."/>
            <person name="Silar P."/>
            <person name="Natvig D.O."/>
            <person name="Lalanne C."/>
            <person name="Gautier V."/>
            <person name="Ament-Velasquez S.L."/>
            <person name="Kruys A."/>
            <person name="Hutchinson M.I."/>
            <person name="Powell A.J."/>
            <person name="Barry K."/>
            <person name="Miller A.N."/>
            <person name="Grigoriev I.V."/>
            <person name="Debuchy R."/>
            <person name="Gladieux P."/>
            <person name="Hiltunen Thoren M."/>
            <person name="Johannesson H."/>
        </authorList>
    </citation>
    <scope>NUCLEOTIDE SEQUENCE</scope>
    <source>
        <strain evidence="3">CBS 757.83</strain>
    </source>
</reference>
<dbReference type="Proteomes" id="UP001305647">
    <property type="component" value="Unassembled WGS sequence"/>
</dbReference>